<protein>
    <recommendedName>
        <fullName evidence="3">tRNA threonylcarbamoyladenosine biosynthesis protein TsaE</fullName>
    </recommendedName>
    <alternativeName>
        <fullName evidence="10">t(6)A37 threonylcarbamoyladenosine biosynthesis protein TsaE</fullName>
    </alternativeName>
</protein>
<keyword evidence="6" id="KW-0479">Metal-binding</keyword>
<evidence type="ECO:0000256" key="6">
    <source>
        <dbReference type="ARBA" id="ARBA00022723"/>
    </source>
</evidence>
<keyword evidence="7" id="KW-0547">Nucleotide-binding</keyword>
<dbReference type="PANTHER" id="PTHR33540">
    <property type="entry name" value="TRNA THREONYLCARBAMOYLADENOSINE BIOSYNTHESIS PROTEIN TSAE"/>
    <property type="match status" value="1"/>
</dbReference>
<gene>
    <name evidence="11" type="ORF">C4F51_03715</name>
</gene>
<dbReference type="GO" id="GO:0005524">
    <property type="term" value="F:ATP binding"/>
    <property type="evidence" value="ECO:0007669"/>
    <property type="project" value="UniProtKB-KW"/>
</dbReference>
<dbReference type="SUPFAM" id="SSF52540">
    <property type="entry name" value="P-loop containing nucleoside triphosphate hydrolases"/>
    <property type="match status" value="1"/>
</dbReference>
<comment type="similarity">
    <text evidence="2">Belongs to the TsaE family.</text>
</comment>
<dbReference type="EMBL" id="PRDL01000001">
    <property type="protein sequence ID" value="MBE8716291.1"/>
    <property type="molecule type" value="Genomic_DNA"/>
</dbReference>
<keyword evidence="5" id="KW-0819">tRNA processing</keyword>
<keyword evidence="9" id="KW-0460">Magnesium</keyword>
<dbReference type="Proteomes" id="UP000652567">
    <property type="component" value="Unassembled WGS sequence"/>
</dbReference>
<evidence type="ECO:0000313" key="11">
    <source>
        <dbReference type="EMBL" id="MBE8716291.1"/>
    </source>
</evidence>
<dbReference type="Gene3D" id="3.40.50.300">
    <property type="entry name" value="P-loop containing nucleotide triphosphate hydrolases"/>
    <property type="match status" value="1"/>
</dbReference>
<dbReference type="RefSeq" id="WP_193907250.1">
    <property type="nucleotide sequence ID" value="NZ_PRDL01000001.1"/>
</dbReference>
<organism evidence="11 12">
    <name type="scientific">Cellvibrio polysaccharolyticus</name>
    <dbReference type="NCBI Taxonomy" id="2082724"/>
    <lineage>
        <taxon>Bacteria</taxon>
        <taxon>Pseudomonadati</taxon>
        <taxon>Pseudomonadota</taxon>
        <taxon>Gammaproteobacteria</taxon>
        <taxon>Cellvibrionales</taxon>
        <taxon>Cellvibrionaceae</taxon>
        <taxon>Cellvibrio</taxon>
    </lineage>
</organism>
<dbReference type="PANTHER" id="PTHR33540:SF2">
    <property type="entry name" value="TRNA THREONYLCARBAMOYLADENOSINE BIOSYNTHESIS PROTEIN TSAE"/>
    <property type="match status" value="1"/>
</dbReference>
<evidence type="ECO:0000256" key="10">
    <source>
        <dbReference type="ARBA" id="ARBA00032441"/>
    </source>
</evidence>
<comment type="caution">
    <text evidence="11">The sequence shown here is derived from an EMBL/GenBank/DDBJ whole genome shotgun (WGS) entry which is preliminary data.</text>
</comment>
<dbReference type="AlphaFoldDB" id="A0A928YSC8"/>
<evidence type="ECO:0000256" key="5">
    <source>
        <dbReference type="ARBA" id="ARBA00022694"/>
    </source>
</evidence>
<sequence length="163" mass="18120">MANSVIQADEWLIHGEENMVALGRRLGDVLCRQPASAVIFLLGDLGAGKTTLSRGILYAFGHSGAVKSPTYTLVEPYQFADRQVFHFDLYRLGDPEELEYMGIRDYFVHNNVCLLEWPVRGEGYLPQPDLIIATHVSGQGRLVKVQANSAYGVQVLRALQQTV</sequence>
<dbReference type="GO" id="GO:0005737">
    <property type="term" value="C:cytoplasm"/>
    <property type="evidence" value="ECO:0007669"/>
    <property type="project" value="UniProtKB-SubCell"/>
</dbReference>
<name>A0A928YSC8_9GAMM</name>
<evidence type="ECO:0000256" key="2">
    <source>
        <dbReference type="ARBA" id="ARBA00007599"/>
    </source>
</evidence>
<accession>A0A928YSC8</accession>
<keyword evidence="12" id="KW-1185">Reference proteome</keyword>
<evidence type="ECO:0000256" key="1">
    <source>
        <dbReference type="ARBA" id="ARBA00004496"/>
    </source>
</evidence>
<reference evidence="11" key="1">
    <citation type="submission" date="2018-07" db="EMBL/GenBank/DDBJ databases">
        <title>Genome assembly of strain Ka43.</title>
        <authorList>
            <person name="Kukolya J."/>
            <person name="Nagy I."/>
            <person name="Horvath B."/>
            <person name="Toth A."/>
        </authorList>
    </citation>
    <scope>NUCLEOTIDE SEQUENCE</scope>
    <source>
        <strain evidence="11">KB43</strain>
    </source>
</reference>
<evidence type="ECO:0000256" key="9">
    <source>
        <dbReference type="ARBA" id="ARBA00022842"/>
    </source>
</evidence>
<evidence type="ECO:0000256" key="8">
    <source>
        <dbReference type="ARBA" id="ARBA00022840"/>
    </source>
</evidence>
<evidence type="ECO:0000256" key="3">
    <source>
        <dbReference type="ARBA" id="ARBA00019010"/>
    </source>
</evidence>
<evidence type="ECO:0000313" key="12">
    <source>
        <dbReference type="Proteomes" id="UP000652567"/>
    </source>
</evidence>
<proteinExistence type="inferred from homology"/>
<dbReference type="GO" id="GO:0046872">
    <property type="term" value="F:metal ion binding"/>
    <property type="evidence" value="ECO:0007669"/>
    <property type="project" value="UniProtKB-KW"/>
</dbReference>
<dbReference type="InterPro" id="IPR027417">
    <property type="entry name" value="P-loop_NTPase"/>
</dbReference>
<evidence type="ECO:0000256" key="7">
    <source>
        <dbReference type="ARBA" id="ARBA00022741"/>
    </source>
</evidence>
<evidence type="ECO:0000256" key="4">
    <source>
        <dbReference type="ARBA" id="ARBA00022490"/>
    </source>
</evidence>
<keyword evidence="8" id="KW-0067">ATP-binding</keyword>
<keyword evidence="4" id="KW-0963">Cytoplasm</keyword>
<dbReference type="InterPro" id="IPR003442">
    <property type="entry name" value="T6A_TsaE"/>
</dbReference>
<dbReference type="GO" id="GO:0002949">
    <property type="term" value="P:tRNA threonylcarbamoyladenosine modification"/>
    <property type="evidence" value="ECO:0007669"/>
    <property type="project" value="InterPro"/>
</dbReference>
<comment type="subcellular location">
    <subcellularLocation>
        <location evidence="1">Cytoplasm</location>
    </subcellularLocation>
</comment>
<dbReference type="NCBIfam" id="TIGR00150">
    <property type="entry name" value="T6A_YjeE"/>
    <property type="match status" value="1"/>
</dbReference>
<dbReference type="Pfam" id="PF02367">
    <property type="entry name" value="TsaE"/>
    <property type="match status" value="1"/>
</dbReference>